<accession>E7R071</accession>
<dbReference type="eggNOG" id="arCOG04658">
    <property type="taxonomic scope" value="Archaea"/>
</dbReference>
<protein>
    <recommendedName>
        <fullName evidence="1">DUF7993 domain-containing protein</fullName>
    </recommendedName>
</protein>
<dbReference type="RefSeq" id="WP_007983727.1">
    <property type="nucleotide sequence ID" value="NZ_AEMG01000030.1"/>
</dbReference>
<evidence type="ECO:0000313" key="2">
    <source>
        <dbReference type="EMBL" id="EFW89965.1"/>
    </source>
</evidence>
<keyword evidence="5" id="KW-1185">Reference proteome</keyword>
<dbReference type="InterPro" id="IPR058306">
    <property type="entry name" value="DUF7993"/>
</dbReference>
<organism evidence="2 4">
    <name type="scientific">Haladaptatus paucihalophilus DX253</name>
    <dbReference type="NCBI Taxonomy" id="797209"/>
    <lineage>
        <taxon>Archaea</taxon>
        <taxon>Methanobacteriati</taxon>
        <taxon>Methanobacteriota</taxon>
        <taxon>Stenosarchaea group</taxon>
        <taxon>Halobacteria</taxon>
        <taxon>Halobacteriales</taxon>
        <taxon>Haladaptataceae</taxon>
        <taxon>Haladaptatus</taxon>
    </lineage>
</organism>
<evidence type="ECO:0000259" key="1">
    <source>
        <dbReference type="Pfam" id="PF25956"/>
    </source>
</evidence>
<dbReference type="Proteomes" id="UP000003751">
    <property type="component" value="Unassembled WGS sequence"/>
</dbReference>
<sequence length="122" mass="13344">MVEDRITDGVRIAQLLSSEFDGREDPPLDSVAVVNADPDVEPSEDGALAYELERNGDPAAKVFVHPDRVRIELTDEIEAVERKAAESGIRVRPKAVRPPRVLVFVESGAEVKRAVDAVIESL</sequence>
<dbReference type="AlphaFoldDB" id="E7R071"/>
<evidence type="ECO:0000313" key="5">
    <source>
        <dbReference type="Proteomes" id="UP000184203"/>
    </source>
</evidence>
<dbReference type="STRING" id="797209.GCA_000376445_01525"/>
<proteinExistence type="predicted"/>
<reference evidence="3" key="3">
    <citation type="submission" date="2016-11" db="EMBL/GenBank/DDBJ databases">
        <authorList>
            <person name="Jaros S."/>
            <person name="Januszkiewicz K."/>
            <person name="Wedrychowicz H."/>
        </authorList>
    </citation>
    <scope>NUCLEOTIDE SEQUENCE [LARGE SCALE GENOMIC DNA]</scope>
    <source>
        <strain evidence="3">DX253</strain>
    </source>
</reference>
<gene>
    <name evidence="3" type="ORF">SAMN05444342_1795</name>
    <name evidence="2" type="ORF">ZOD2009_22327</name>
</gene>
<name>E7R071_HALPU</name>
<dbReference type="Pfam" id="PF25956">
    <property type="entry name" value="DUF7993"/>
    <property type="match status" value="1"/>
</dbReference>
<evidence type="ECO:0000313" key="4">
    <source>
        <dbReference type="Proteomes" id="UP000003751"/>
    </source>
</evidence>
<dbReference type="EMBL" id="FRAN01000002">
    <property type="protein sequence ID" value="SHK59547.1"/>
    <property type="molecule type" value="Genomic_DNA"/>
</dbReference>
<feature type="domain" description="DUF7993" evidence="1">
    <location>
        <begin position="1"/>
        <end position="118"/>
    </location>
</feature>
<reference evidence="2 4" key="1">
    <citation type="journal article" date="2014" name="ISME J.">
        <title>Trehalose/2-sulfotrehalose biosynthesis and glycine-betaine uptake are widely spread mechanisms for osmoadaptation in the Halobacteriales.</title>
        <authorList>
            <person name="Youssef N.H."/>
            <person name="Savage-Ashlock K.N."/>
            <person name="McCully A.L."/>
            <person name="Luedtke B."/>
            <person name="Shaw E.I."/>
            <person name="Hoff W.D."/>
            <person name="Elshahed M.S."/>
        </authorList>
    </citation>
    <scope>NUCLEOTIDE SEQUENCE [LARGE SCALE GENOMIC DNA]</scope>
    <source>
        <strain evidence="2 4">DX253</strain>
    </source>
</reference>
<reference evidence="5" key="2">
    <citation type="submission" date="2016-11" db="EMBL/GenBank/DDBJ databases">
        <authorList>
            <person name="Varghese N."/>
            <person name="Submissions S."/>
        </authorList>
    </citation>
    <scope>NUCLEOTIDE SEQUENCE [LARGE SCALE GENOMIC DNA]</scope>
    <source>
        <strain evidence="5">DX253</strain>
    </source>
</reference>
<dbReference type="Proteomes" id="UP000184203">
    <property type="component" value="Unassembled WGS sequence"/>
</dbReference>
<evidence type="ECO:0000313" key="3">
    <source>
        <dbReference type="EMBL" id="SHK59547.1"/>
    </source>
</evidence>
<dbReference type="OrthoDB" id="242585at2157"/>
<dbReference type="PATRIC" id="fig|797209.4.peg.4390"/>
<dbReference type="EMBL" id="AEMG01000030">
    <property type="protein sequence ID" value="EFW89965.1"/>
    <property type="molecule type" value="Genomic_DNA"/>
</dbReference>